<evidence type="ECO:0000313" key="1">
    <source>
        <dbReference type="EMBL" id="TFY81418.1"/>
    </source>
</evidence>
<dbReference type="AlphaFoldDB" id="A0A4Z0A6Z5"/>
<gene>
    <name evidence="1" type="ORF">EWM64_g2592</name>
</gene>
<protein>
    <submittedName>
        <fullName evidence="1">Uncharacterized protein</fullName>
    </submittedName>
</protein>
<accession>A0A4Z0A6Z5</accession>
<dbReference type="Proteomes" id="UP000298061">
    <property type="component" value="Unassembled WGS sequence"/>
</dbReference>
<evidence type="ECO:0000313" key="2">
    <source>
        <dbReference type="Proteomes" id="UP000298061"/>
    </source>
</evidence>
<dbReference type="InterPro" id="IPR054208">
    <property type="entry name" value="DUF6914"/>
</dbReference>
<dbReference type="Pfam" id="PF21858">
    <property type="entry name" value="DUF6914"/>
    <property type="match status" value="1"/>
</dbReference>
<name>A0A4Z0A6Z5_9AGAM</name>
<sequence>MALETGSLYIVLTLRSDRPDDDTFHWALYFHKPTASHPGGLKYHITNLNSDRWLVAHAPESAVQKTFLLVCLVRIAEGIPAERWAEVDWLVRAKDGKLDEEGLTCRVWLSQAIERLRKAGLVRYPSVGELEERIAVLGNSHRVSAIYNKQPRPIEHVVFN</sequence>
<comment type="caution">
    <text evidence="1">The sequence shown here is derived from an EMBL/GenBank/DDBJ whole genome shotgun (WGS) entry which is preliminary data.</text>
</comment>
<keyword evidence="2" id="KW-1185">Reference proteome</keyword>
<organism evidence="1 2">
    <name type="scientific">Hericium alpestre</name>
    <dbReference type="NCBI Taxonomy" id="135208"/>
    <lineage>
        <taxon>Eukaryota</taxon>
        <taxon>Fungi</taxon>
        <taxon>Dikarya</taxon>
        <taxon>Basidiomycota</taxon>
        <taxon>Agaricomycotina</taxon>
        <taxon>Agaricomycetes</taxon>
        <taxon>Russulales</taxon>
        <taxon>Hericiaceae</taxon>
        <taxon>Hericium</taxon>
    </lineage>
</organism>
<proteinExistence type="predicted"/>
<dbReference type="EMBL" id="SFCI01000214">
    <property type="protein sequence ID" value="TFY81418.1"/>
    <property type="molecule type" value="Genomic_DNA"/>
</dbReference>
<reference evidence="1 2" key="1">
    <citation type="submission" date="2019-02" db="EMBL/GenBank/DDBJ databases">
        <title>Genome sequencing of the rare red list fungi Hericium alpestre (H. flagellum).</title>
        <authorList>
            <person name="Buettner E."/>
            <person name="Kellner H."/>
        </authorList>
    </citation>
    <scope>NUCLEOTIDE SEQUENCE [LARGE SCALE GENOMIC DNA]</scope>
    <source>
        <strain evidence="1 2">DSM 108284</strain>
    </source>
</reference>
<dbReference type="OrthoDB" id="3016366at2759"/>